<evidence type="ECO:0000313" key="3">
    <source>
        <dbReference type="Proteomes" id="UP000321514"/>
    </source>
</evidence>
<gene>
    <name evidence="2" type="ORF">MFU01_10970</name>
</gene>
<feature type="region of interest" description="Disordered" evidence="1">
    <location>
        <begin position="1"/>
        <end position="44"/>
    </location>
</feature>
<reference evidence="2 3" key="1">
    <citation type="submission" date="2019-07" db="EMBL/GenBank/DDBJ databases">
        <title>Whole genome shotgun sequence of Myxococcus fulvus NBRC 100333.</title>
        <authorList>
            <person name="Hosoyama A."/>
            <person name="Uohara A."/>
            <person name="Ohji S."/>
            <person name="Ichikawa N."/>
        </authorList>
    </citation>
    <scope>NUCLEOTIDE SEQUENCE [LARGE SCALE GENOMIC DNA]</scope>
    <source>
        <strain evidence="2 3">NBRC 100333</strain>
    </source>
</reference>
<dbReference type="EMBL" id="BJXR01000014">
    <property type="protein sequence ID" value="GEN06060.1"/>
    <property type="molecule type" value="Genomic_DNA"/>
</dbReference>
<organism evidence="2 3">
    <name type="scientific">Myxococcus fulvus</name>
    <dbReference type="NCBI Taxonomy" id="33"/>
    <lineage>
        <taxon>Bacteria</taxon>
        <taxon>Pseudomonadati</taxon>
        <taxon>Myxococcota</taxon>
        <taxon>Myxococcia</taxon>
        <taxon>Myxococcales</taxon>
        <taxon>Cystobacterineae</taxon>
        <taxon>Myxococcaceae</taxon>
        <taxon>Myxococcus</taxon>
    </lineage>
</organism>
<evidence type="ECO:0000256" key="1">
    <source>
        <dbReference type="SAM" id="MobiDB-lite"/>
    </source>
</evidence>
<dbReference type="AlphaFoldDB" id="A0A511SVY1"/>
<dbReference type="Proteomes" id="UP000321514">
    <property type="component" value="Unassembled WGS sequence"/>
</dbReference>
<evidence type="ECO:0000313" key="2">
    <source>
        <dbReference type="EMBL" id="GEN06060.1"/>
    </source>
</evidence>
<sequence>MPESGVPESGVPESGVPESGESPASGFGSSESPEHAGIAPNARMARGSNRVALKRIGSFQAGVDAGGRAENYHRE</sequence>
<comment type="caution">
    <text evidence="2">The sequence shown here is derived from an EMBL/GenBank/DDBJ whole genome shotgun (WGS) entry which is preliminary data.</text>
</comment>
<protein>
    <submittedName>
        <fullName evidence="2">Uncharacterized protein</fullName>
    </submittedName>
</protein>
<accession>A0A511SVY1</accession>
<name>A0A511SVY1_MYXFU</name>
<proteinExistence type="predicted"/>